<dbReference type="GO" id="GO:0003700">
    <property type="term" value="F:DNA-binding transcription factor activity"/>
    <property type="evidence" value="ECO:0007669"/>
    <property type="project" value="TreeGrafter"/>
</dbReference>
<dbReference type="PANTHER" id="PTHR46797:SF19">
    <property type="entry name" value="BLL2473 PROTEIN"/>
    <property type="match status" value="1"/>
</dbReference>
<feature type="domain" description="HTH cro/C1-type" evidence="2">
    <location>
        <begin position="12"/>
        <end position="66"/>
    </location>
</feature>
<dbReference type="AlphaFoldDB" id="A0A1H5XLG4"/>
<dbReference type="RefSeq" id="WP_036911685.1">
    <property type="nucleotide sequence ID" value="NZ_FNUV01000010.1"/>
</dbReference>
<keyword evidence="1" id="KW-0238">DNA-binding</keyword>
<gene>
    <name evidence="3" type="ORF">SAMN05216354_0014</name>
</gene>
<dbReference type="SUPFAM" id="SSF51182">
    <property type="entry name" value="RmlC-like cupins"/>
    <property type="match status" value="1"/>
</dbReference>
<dbReference type="InterPro" id="IPR050807">
    <property type="entry name" value="TransReg_Diox_bact_type"/>
</dbReference>
<dbReference type="PANTHER" id="PTHR46797">
    <property type="entry name" value="HTH-TYPE TRANSCRIPTIONAL REGULATOR"/>
    <property type="match status" value="1"/>
</dbReference>
<dbReference type="InterPro" id="IPR001387">
    <property type="entry name" value="Cro/C1-type_HTH"/>
</dbReference>
<evidence type="ECO:0000313" key="3">
    <source>
        <dbReference type="EMBL" id="SEG12240.1"/>
    </source>
</evidence>
<dbReference type="InterPro" id="IPR010982">
    <property type="entry name" value="Lambda_DNA-bd_dom_sf"/>
</dbReference>
<evidence type="ECO:0000259" key="2">
    <source>
        <dbReference type="PROSITE" id="PS50943"/>
    </source>
</evidence>
<sequence length="185" mass="20771">MDEQLKQIGERLRGLRDVLDIPVSEMAETIGISSEKYEKIEAGELDITISNLMKIAHKYGVSTEELIFAESPHMKSYYVTRKGQGMSIERTKAYKYQSLVGGFVNHKADVFIVTVEPKPGVRTIYKNTHAGQEFNMVLEGKMELYIGGKTIILEEGDSIYFDSTKPHGMLAVGDKPVKFLAFTVE</sequence>
<dbReference type="Gene3D" id="2.60.120.10">
    <property type="entry name" value="Jelly Rolls"/>
    <property type="match status" value="1"/>
</dbReference>
<dbReference type="Pfam" id="PF12844">
    <property type="entry name" value="HTH_19"/>
    <property type="match status" value="1"/>
</dbReference>
<evidence type="ECO:0000256" key="1">
    <source>
        <dbReference type="ARBA" id="ARBA00023125"/>
    </source>
</evidence>
<dbReference type="Pfam" id="PF07883">
    <property type="entry name" value="Cupin_2"/>
    <property type="match status" value="1"/>
</dbReference>
<organism evidence="3 4">
    <name type="scientific">Xylanibacter ruminicola</name>
    <name type="common">Prevotella ruminicola</name>
    <dbReference type="NCBI Taxonomy" id="839"/>
    <lineage>
        <taxon>Bacteria</taxon>
        <taxon>Pseudomonadati</taxon>
        <taxon>Bacteroidota</taxon>
        <taxon>Bacteroidia</taxon>
        <taxon>Bacteroidales</taxon>
        <taxon>Prevotellaceae</taxon>
        <taxon>Xylanibacter</taxon>
    </lineage>
</organism>
<dbReference type="SUPFAM" id="SSF47413">
    <property type="entry name" value="lambda repressor-like DNA-binding domains"/>
    <property type="match status" value="1"/>
</dbReference>
<dbReference type="InterPro" id="IPR011051">
    <property type="entry name" value="RmlC_Cupin_sf"/>
</dbReference>
<reference evidence="3 4" key="1">
    <citation type="submission" date="2016-10" db="EMBL/GenBank/DDBJ databases">
        <authorList>
            <person name="de Groot N.N."/>
        </authorList>
    </citation>
    <scope>NUCLEOTIDE SEQUENCE [LARGE SCALE GENOMIC DNA]</scope>
    <source>
        <strain evidence="3 4">AR32</strain>
    </source>
</reference>
<proteinExistence type="predicted"/>
<dbReference type="GO" id="GO:0003677">
    <property type="term" value="F:DNA binding"/>
    <property type="evidence" value="ECO:0007669"/>
    <property type="project" value="UniProtKB-KW"/>
</dbReference>
<dbReference type="CDD" id="cd00093">
    <property type="entry name" value="HTH_XRE"/>
    <property type="match status" value="1"/>
</dbReference>
<dbReference type="InterPro" id="IPR014710">
    <property type="entry name" value="RmlC-like_jellyroll"/>
</dbReference>
<evidence type="ECO:0000313" key="4">
    <source>
        <dbReference type="Proteomes" id="UP000236735"/>
    </source>
</evidence>
<name>A0A1H5XLG4_XYLRU</name>
<dbReference type="PROSITE" id="PS50943">
    <property type="entry name" value="HTH_CROC1"/>
    <property type="match status" value="1"/>
</dbReference>
<dbReference type="CDD" id="cd02209">
    <property type="entry name" value="cupin_XRE_C"/>
    <property type="match status" value="1"/>
</dbReference>
<accession>A0A1H5XLG4</accession>
<dbReference type="Proteomes" id="UP000236735">
    <property type="component" value="Unassembled WGS sequence"/>
</dbReference>
<dbReference type="InterPro" id="IPR013096">
    <property type="entry name" value="Cupin_2"/>
</dbReference>
<dbReference type="SMART" id="SM00530">
    <property type="entry name" value="HTH_XRE"/>
    <property type="match status" value="1"/>
</dbReference>
<dbReference type="GO" id="GO:0005829">
    <property type="term" value="C:cytosol"/>
    <property type="evidence" value="ECO:0007669"/>
    <property type="project" value="TreeGrafter"/>
</dbReference>
<dbReference type="Gene3D" id="1.10.260.40">
    <property type="entry name" value="lambda repressor-like DNA-binding domains"/>
    <property type="match status" value="1"/>
</dbReference>
<protein>
    <submittedName>
        <fullName evidence="3">Transcriptional regulator, XRE family with cupin sensor</fullName>
    </submittedName>
</protein>
<dbReference type="EMBL" id="FNUV01000010">
    <property type="protein sequence ID" value="SEG12240.1"/>
    <property type="molecule type" value="Genomic_DNA"/>
</dbReference>